<keyword evidence="1" id="KW-0812">Transmembrane</keyword>
<feature type="transmembrane region" description="Helical" evidence="1">
    <location>
        <begin position="98"/>
        <end position="120"/>
    </location>
</feature>
<evidence type="ECO:0000313" key="3">
    <source>
        <dbReference type="Proteomes" id="UP000682811"/>
    </source>
</evidence>
<dbReference type="Proteomes" id="UP000682811">
    <property type="component" value="Unassembled WGS sequence"/>
</dbReference>
<dbReference type="EMBL" id="BORT01000015">
    <property type="protein sequence ID" value="GIO48656.1"/>
    <property type="molecule type" value="Genomic_DNA"/>
</dbReference>
<keyword evidence="1" id="KW-1133">Transmembrane helix</keyword>
<name>A0A920CPG6_9BACL</name>
<dbReference type="AlphaFoldDB" id="A0A920CPG6"/>
<feature type="transmembrane region" description="Helical" evidence="1">
    <location>
        <begin position="132"/>
        <end position="152"/>
    </location>
</feature>
<sequence>MLLLLQLLNMAVNLILSFSMGVFIVVGFVFFLIGFHDAKFSELIKGKDARRDLIKIFSTLGILLVILLISFESARTTGILAFTSELAPESARQNGMKLLILGIFQAVWLLISLKWLLPLVFNPVELNKKQTLVVISAPLLNLLCGLLTLQRFELF</sequence>
<organism evidence="2 3">
    <name type="scientific">Paenibacillus azoreducens</name>
    <dbReference type="NCBI Taxonomy" id="116718"/>
    <lineage>
        <taxon>Bacteria</taxon>
        <taxon>Bacillati</taxon>
        <taxon>Bacillota</taxon>
        <taxon>Bacilli</taxon>
        <taxon>Bacillales</taxon>
        <taxon>Paenibacillaceae</taxon>
        <taxon>Paenibacillus</taxon>
    </lineage>
</organism>
<feature type="transmembrane region" description="Helical" evidence="1">
    <location>
        <begin position="53"/>
        <end position="71"/>
    </location>
</feature>
<feature type="transmembrane region" description="Helical" evidence="1">
    <location>
        <begin position="12"/>
        <end position="33"/>
    </location>
</feature>
<evidence type="ECO:0000256" key="1">
    <source>
        <dbReference type="SAM" id="Phobius"/>
    </source>
</evidence>
<proteinExistence type="predicted"/>
<keyword evidence="1" id="KW-0472">Membrane</keyword>
<reference evidence="2 3" key="1">
    <citation type="submission" date="2021-03" db="EMBL/GenBank/DDBJ databases">
        <title>Antimicrobial resistance genes in bacteria isolated from Japanese honey, and their potential for conferring macrolide and lincosamide resistance in the American foulbrood pathogen Paenibacillus larvae.</title>
        <authorList>
            <person name="Okamoto M."/>
            <person name="Kumagai M."/>
            <person name="Kanamori H."/>
            <person name="Takamatsu D."/>
        </authorList>
    </citation>
    <scope>NUCLEOTIDE SEQUENCE [LARGE SCALE GENOMIC DNA]</scope>
    <source>
        <strain evidence="2 3">J34TS1</strain>
    </source>
</reference>
<evidence type="ECO:0000313" key="2">
    <source>
        <dbReference type="EMBL" id="GIO48656.1"/>
    </source>
</evidence>
<protein>
    <submittedName>
        <fullName evidence="2">Uncharacterized protein</fullName>
    </submittedName>
</protein>
<dbReference type="RefSeq" id="WP_212979284.1">
    <property type="nucleotide sequence ID" value="NZ_AP025343.1"/>
</dbReference>
<gene>
    <name evidence="2" type="ORF">J34TS1_34210</name>
</gene>
<keyword evidence="3" id="KW-1185">Reference proteome</keyword>
<comment type="caution">
    <text evidence="2">The sequence shown here is derived from an EMBL/GenBank/DDBJ whole genome shotgun (WGS) entry which is preliminary data.</text>
</comment>
<accession>A0A920CPG6</accession>